<evidence type="ECO:0000313" key="2">
    <source>
        <dbReference type="Proteomes" id="UP001148629"/>
    </source>
</evidence>
<evidence type="ECO:0000313" key="1">
    <source>
        <dbReference type="EMBL" id="KAJ3531128.1"/>
    </source>
</evidence>
<protein>
    <submittedName>
        <fullName evidence="1">Uncharacterized protein</fullName>
    </submittedName>
</protein>
<reference evidence="1" key="1">
    <citation type="submission" date="2022-08" db="EMBL/GenBank/DDBJ databases">
        <title>Genome Sequence of Fusarium decemcellulare.</title>
        <authorList>
            <person name="Buettner E."/>
        </authorList>
    </citation>
    <scope>NUCLEOTIDE SEQUENCE</scope>
    <source>
        <strain evidence="1">Babe19</strain>
    </source>
</reference>
<comment type="caution">
    <text evidence="1">The sequence shown here is derived from an EMBL/GenBank/DDBJ whole genome shotgun (WGS) entry which is preliminary data.</text>
</comment>
<name>A0ACC1S346_9HYPO</name>
<keyword evidence="2" id="KW-1185">Reference proteome</keyword>
<dbReference type="Proteomes" id="UP001148629">
    <property type="component" value="Unassembled WGS sequence"/>
</dbReference>
<proteinExistence type="predicted"/>
<organism evidence="1 2">
    <name type="scientific">Fusarium decemcellulare</name>
    <dbReference type="NCBI Taxonomy" id="57161"/>
    <lineage>
        <taxon>Eukaryota</taxon>
        <taxon>Fungi</taxon>
        <taxon>Dikarya</taxon>
        <taxon>Ascomycota</taxon>
        <taxon>Pezizomycotina</taxon>
        <taxon>Sordariomycetes</taxon>
        <taxon>Hypocreomycetidae</taxon>
        <taxon>Hypocreales</taxon>
        <taxon>Nectriaceae</taxon>
        <taxon>Fusarium</taxon>
        <taxon>Fusarium decemcellulare species complex</taxon>
    </lineage>
</organism>
<sequence>MAEEMPSLLPDIAALRPHSCSSCLKLLIQNNSPSGNIIARFCYEEVAKNASLGCILFQAHKRKLDSLANPWCRQFHTLVVRVHIDYAENSLMCLGLNWSLSPNIEQEIDLLQPFIQDDHPASGFI</sequence>
<dbReference type="EMBL" id="JANRMS010001094">
    <property type="protein sequence ID" value="KAJ3531128.1"/>
    <property type="molecule type" value="Genomic_DNA"/>
</dbReference>
<gene>
    <name evidence="1" type="ORF">NM208_g9022</name>
</gene>
<accession>A0ACC1S346</accession>